<proteinExistence type="predicted"/>
<evidence type="ECO:0000259" key="5">
    <source>
        <dbReference type="PROSITE" id="PS50006"/>
    </source>
</evidence>
<gene>
    <name evidence="7" type="ORF">ADEAN_000221700</name>
</gene>
<evidence type="ECO:0000256" key="4">
    <source>
        <dbReference type="SAM" id="MobiDB-lite"/>
    </source>
</evidence>
<dbReference type="Gene3D" id="2.60.200.20">
    <property type="match status" value="1"/>
</dbReference>
<dbReference type="Pfam" id="PF00498">
    <property type="entry name" value="FHA"/>
    <property type="match status" value="1"/>
</dbReference>
<feature type="compositionally biased region" description="Basic and acidic residues" evidence="4">
    <location>
        <begin position="174"/>
        <end position="184"/>
    </location>
</feature>
<dbReference type="InterPro" id="IPR050923">
    <property type="entry name" value="Cell_Proc_Reg/RNA_Proc"/>
</dbReference>
<dbReference type="PANTHER" id="PTHR23308">
    <property type="entry name" value="NUCLEAR INHIBITOR OF PROTEIN PHOSPHATASE-1"/>
    <property type="match status" value="1"/>
</dbReference>
<name>S9U0K9_9TRYP</name>
<evidence type="ECO:0000256" key="1">
    <source>
        <dbReference type="ARBA" id="ARBA00004286"/>
    </source>
</evidence>
<dbReference type="EMBL" id="LR877148">
    <property type="protein sequence ID" value="CAD2214766.1"/>
    <property type="molecule type" value="Genomic_DNA"/>
</dbReference>
<evidence type="ECO:0000313" key="7">
    <source>
        <dbReference type="EMBL" id="CAD2214766.1"/>
    </source>
</evidence>
<reference evidence="7 8" key="1">
    <citation type="submission" date="2020-08" db="EMBL/GenBank/DDBJ databases">
        <authorList>
            <person name="Newling K."/>
            <person name="Davey J."/>
            <person name="Forrester S."/>
        </authorList>
    </citation>
    <scope>NUCLEOTIDE SEQUENCE [LARGE SCALE GENOMIC DNA]</scope>
    <source>
        <strain evidence="8">Crithidia deanei Carvalho (ATCC PRA-265)</strain>
    </source>
</reference>
<accession>S9U0K9</accession>
<evidence type="ECO:0000256" key="2">
    <source>
        <dbReference type="ARBA" id="ARBA00022454"/>
    </source>
</evidence>
<keyword evidence="3" id="KW-0131">Cell cycle</keyword>
<dbReference type="Proteomes" id="UP000515908">
    <property type="component" value="Chromosome 04"/>
</dbReference>
<protein>
    <submittedName>
        <fullName evidence="7">FHA domain containing protein, putative</fullName>
    </submittedName>
</protein>
<keyword evidence="8" id="KW-1185">Reference proteome</keyword>
<dbReference type="CDD" id="cd17744">
    <property type="entry name" value="BRCT_MDC1_rpt1"/>
    <property type="match status" value="1"/>
</dbReference>
<comment type="subcellular location">
    <subcellularLocation>
        <location evidence="1">Chromosome</location>
    </subcellularLocation>
</comment>
<feature type="region of interest" description="Disordered" evidence="4">
    <location>
        <begin position="154"/>
        <end position="189"/>
    </location>
</feature>
<evidence type="ECO:0000259" key="6">
    <source>
        <dbReference type="PROSITE" id="PS50172"/>
    </source>
</evidence>
<dbReference type="InterPro" id="IPR001357">
    <property type="entry name" value="BRCT_dom"/>
</dbReference>
<organism evidence="7 8">
    <name type="scientific">Angomonas deanei</name>
    <dbReference type="NCBI Taxonomy" id="59799"/>
    <lineage>
        <taxon>Eukaryota</taxon>
        <taxon>Discoba</taxon>
        <taxon>Euglenozoa</taxon>
        <taxon>Kinetoplastea</taxon>
        <taxon>Metakinetoplastina</taxon>
        <taxon>Trypanosomatida</taxon>
        <taxon>Trypanosomatidae</taxon>
        <taxon>Strigomonadinae</taxon>
        <taxon>Angomonas</taxon>
    </lineage>
</organism>
<dbReference type="PROSITE" id="PS50172">
    <property type="entry name" value="BRCT"/>
    <property type="match status" value="1"/>
</dbReference>
<dbReference type="InterPro" id="IPR008984">
    <property type="entry name" value="SMAD_FHA_dom_sf"/>
</dbReference>
<dbReference type="OrthoDB" id="342264at2759"/>
<evidence type="ECO:0000313" key="8">
    <source>
        <dbReference type="Proteomes" id="UP000515908"/>
    </source>
</evidence>
<dbReference type="InterPro" id="IPR036420">
    <property type="entry name" value="BRCT_dom_sf"/>
</dbReference>
<dbReference type="Pfam" id="PF00533">
    <property type="entry name" value="BRCT"/>
    <property type="match status" value="1"/>
</dbReference>
<dbReference type="GO" id="GO:0005694">
    <property type="term" value="C:chromosome"/>
    <property type="evidence" value="ECO:0007669"/>
    <property type="project" value="UniProtKB-SubCell"/>
</dbReference>
<dbReference type="Gene3D" id="3.40.50.10190">
    <property type="entry name" value="BRCT domain"/>
    <property type="match status" value="1"/>
</dbReference>
<dbReference type="InterPro" id="IPR000253">
    <property type="entry name" value="FHA_dom"/>
</dbReference>
<sequence>MTDTNCLCLVGDFSIDRLREGKNVIGRNSVPVEGVSFVNIDAVSVSRIQACIDVASNQDAWLCDCKSTNGTTISVKSGEGIRLQPDHYYQLTSGNKIVFGDVIRFFVEMTNEEYLKTEKEKAALVVEQGANTAHTDRVEDDKGPVIPSNVTVQRSDISKPYLDNDQSDAEREEVEPSKRRRMEEEPPAPPVVAQSVSFVLKDKFNCCVSGMGEEEYDAAVKTIRKSGGKVVETVDKADILVVGTPAKRTPKFIVAVGTGIPVVSIALFSDKDFRKTVEHHVVSLEHEGVVYSSALLRSTTLARRETPILSGRTYNIAGVPAKAKGAAEEIITGCGGTANKRKNLSGEKLDETSLAQLFDGILRNTVKV</sequence>
<dbReference type="VEuPathDB" id="TriTrypDB:ADEAN_000221700"/>
<dbReference type="PROSITE" id="PS50006">
    <property type="entry name" value="FHA_DOMAIN"/>
    <property type="match status" value="1"/>
</dbReference>
<feature type="domain" description="BRCT" evidence="6">
    <location>
        <begin position="188"/>
        <end position="264"/>
    </location>
</feature>
<dbReference type="SUPFAM" id="SSF49879">
    <property type="entry name" value="SMAD/FHA domain"/>
    <property type="match status" value="1"/>
</dbReference>
<feature type="domain" description="FHA" evidence="5">
    <location>
        <begin position="23"/>
        <end position="74"/>
    </location>
</feature>
<dbReference type="SUPFAM" id="SSF52113">
    <property type="entry name" value="BRCT domain"/>
    <property type="match status" value="1"/>
</dbReference>
<dbReference type="AlphaFoldDB" id="S9U0K9"/>
<evidence type="ECO:0000256" key="3">
    <source>
        <dbReference type="ARBA" id="ARBA00023306"/>
    </source>
</evidence>
<keyword evidence="2" id="KW-0158">Chromosome</keyword>